<dbReference type="Proteomes" id="UP001156102">
    <property type="component" value="Unassembled WGS sequence"/>
</dbReference>
<accession>A0AA41X7T3</accession>
<keyword evidence="1" id="KW-1133">Transmembrane helix</keyword>
<keyword evidence="1" id="KW-0812">Transmembrane</keyword>
<dbReference type="AlphaFoldDB" id="A0AA41X7T3"/>
<dbReference type="InterPro" id="IPR020076">
    <property type="entry name" value="DUF2768"/>
</dbReference>
<sequence>MSLSMLKMWLSFGAMGAMAVSILFIMLSRYRLRNVFLKGITAVVAYVLMITSGLVMFYLVFSGPTN</sequence>
<keyword evidence="1" id="KW-0472">Membrane</keyword>
<evidence type="ECO:0000256" key="1">
    <source>
        <dbReference type="SAM" id="Phobius"/>
    </source>
</evidence>
<name>A0AA41X7T3_9BACI</name>
<dbReference type="Pfam" id="PF10966">
    <property type="entry name" value="DUF2768"/>
    <property type="match status" value="1"/>
</dbReference>
<dbReference type="EMBL" id="JANCLT010000004">
    <property type="protein sequence ID" value="MCP8968748.1"/>
    <property type="molecule type" value="Genomic_DNA"/>
</dbReference>
<proteinExistence type="predicted"/>
<feature type="transmembrane region" description="Helical" evidence="1">
    <location>
        <begin position="39"/>
        <end position="61"/>
    </location>
</feature>
<gene>
    <name evidence="2" type="ORF">NK662_09375</name>
</gene>
<dbReference type="RefSeq" id="WP_254758664.1">
    <property type="nucleotide sequence ID" value="NZ_JANCLT010000004.1"/>
</dbReference>
<organism evidence="2 3">
    <name type="scientific">Ectobacillus ponti</name>
    <dbReference type="NCBI Taxonomy" id="2961894"/>
    <lineage>
        <taxon>Bacteria</taxon>
        <taxon>Bacillati</taxon>
        <taxon>Bacillota</taxon>
        <taxon>Bacilli</taxon>
        <taxon>Bacillales</taxon>
        <taxon>Bacillaceae</taxon>
        <taxon>Ectobacillus</taxon>
    </lineage>
</organism>
<protein>
    <submittedName>
        <fullName evidence="2">DUF2768 domain-containing protein</fullName>
    </submittedName>
</protein>
<evidence type="ECO:0000313" key="2">
    <source>
        <dbReference type="EMBL" id="MCP8968748.1"/>
    </source>
</evidence>
<evidence type="ECO:0000313" key="3">
    <source>
        <dbReference type="Proteomes" id="UP001156102"/>
    </source>
</evidence>
<comment type="caution">
    <text evidence="2">The sequence shown here is derived from an EMBL/GenBank/DDBJ whole genome shotgun (WGS) entry which is preliminary data.</text>
</comment>
<keyword evidence="3" id="KW-1185">Reference proteome</keyword>
<reference evidence="2" key="1">
    <citation type="submission" date="2022-07" db="EMBL/GenBank/DDBJ databases">
        <authorList>
            <person name="Li W.-J."/>
            <person name="Deng Q.-Q."/>
        </authorList>
    </citation>
    <scope>NUCLEOTIDE SEQUENCE</scope>
    <source>
        <strain evidence="2">SYSU M60031</strain>
    </source>
</reference>
<feature type="transmembrane region" description="Helical" evidence="1">
    <location>
        <begin position="6"/>
        <end position="27"/>
    </location>
</feature>